<keyword evidence="8 10" id="KW-0479">Metal-binding</keyword>
<keyword evidence="6 10" id="KW-0028">Amino-acid biosynthesis</keyword>
<evidence type="ECO:0000256" key="2">
    <source>
        <dbReference type="ARBA" id="ARBA00004689"/>
    </source>
</evidence>
<feature type="region of interest" description="Regulatory domain" evidence="10">
    <location>
        <begin position="439"/>
        <end position="558"/>
    </location>
</feature>
<dbReference type="SUPFAM" id="SSF110921">
    <property type="entry name" value="2-isopropylmalate synthase LeuA, allosteric (dimerisation) domain"/>
    <property type="match status" value="1"/>
</dbReference>
<dbReference type="GO" id="GO:0005737">
    <property type="term" value="C:cytoplasm"/>
    <property type="evidence" value="ECO:0007669"/>
    <property type="project" value="UniProtKB-SubCell"/>
</dbReference>
<gene>
    <name evidence="10" type="primary">leuA</name>
    <name evidence="12" type="ORF">INF28_04540</name>
</gene>
<proteinExistence type="inferred from homology"/>
<dbReference type="GO" id="GO:0000287">
    <property type="term" value="F:magnesium ion binding"/>
    <property type="evidence" value="ECO:0007669"/>
    <property type="project" value="UniProtKB-UniRule"/>
</dbReference>
<dbReference type="Pfam" id="PF08502">
    <property type="entry name" value="LeuA_dimer"/>
    <property type="match status" value="1"/>
</dbReference>
<dbReference type="InterPro" id="IPR013785">
    <property type="entry name" value="Aldolase_TIM"/>
</dbReference>
<dbReference type="InterPro" id="IPR039371">
    <property type="entry name" value="LeuA_N_DRE-TIM"/>
</dbReference>
<evidence type="ECO:0000256" key="5">
    <source>
        <dbReference type="ARBA" id="ARBA00022430"/>
    </source>
</evidence>
<dbReference type="PANTHER" id="PTHR46911">
    <property type="match status" value="1"/>
</dbReference>
<evidence type="ECO:0000313" key="12">
    <source>
        <dbReference type="EMBL" id="MBE5039729.1"/>
    </source>
</evidence>
<organism evidence="12 13">
    <name type="scientific">Ructibacterium gallinarum</name>
    <dbReference type="NCBI Taxonomy" id="2779355"/>
    <lineage>
        <taxon>Bacteria</taxon>
        <taxon>Bacillati</taxon>
        <taxon>Bacillota</taxon>
        <taxon>Clostridia</taxon>
        <taxon>Eubacteriales</taxon>
        <taxon>Oscillospiraceae</taxon>
        <taxon>Ructibacterium</taxon>
    </lineage>
</organism>
<dbReference type="EC" id="2.3.3.13" evidence="4 10"/>
<dbReference type="InterPro" id="IPR000891">
    <property type="entry name" value="PYR_CT"/>
</dbReference>
<comment type="pathway">
    <text evidence="2 10">Amino-acid biosynthesis; L-leucine biosynthesis; L-leucine from 3-methyl-2-oxobutanoate: step 1/4.</text>
</comment>
<feature type="binding site" evidence="10">
    <location>
        <position position="243"/>
    </location>
    <ligand>
        <name>Mg(2+)</name>
        <dbReference type="ChEBI" id="CHEBI:18420"/>
    </ligand>
</feature>
<name>A0A9D5R8T0_9FIRM</name>
<evidence type="ECO:0000256" key="3">
    <source>
        <dbReference type="ARBA" id="ARBA00009767"/>
    </source>
</evidence>
<dbReference type="Gene3D" id="3.20.20.70">
    <property type="entry name" value="Aldolase class I"/>
    <property type="match status" value="1"/>
</dbReference>
<evidence type="ECO:0000256" key="9">
    <source>
        <dbReference type="ARBA" id="ARBA00023304"/>
    </source>
</evidence>
<feature type="binding site" evidence="10">
    <location>
        <position position="40"/>
    </location>
    <ligand>
        <name>Mg(2+)</name>
        <dbReference type="ChEBI" id="CHEBI:18420"/>
    </ligand>
</feature>
<sequence>MKNYDKYQKGYFLPPVCEMKWVHKDAIEKAPIWCSVDLRDGNQALVVPMSLEEKVEFFKYLVKLGFKEIEVGFPAASETEYQFLRKLIEDHLIPDDVEIQVLTQAREHIIKKTFDALRGAKKAIVHVYNSTSVAQRQQVFRKSKEEIKQLAVDGAELLMRLADETEGNFRFEYSPESFTGTEVDYALEVCNAVLDVWKPKADKKAIINLPVTVEMSLPHVYASQVEYVSDRLKYRDAVVLSLHPHNDRGCGVADTELALLAGADRVEGTLFGNGERTGNVDIVTLALNMFMHGVDPKLNFENMPEVVETYERLTGMSVEPRHPYSGKLVFAAFSGSHQDAIAKGMKWREEKGEKLWTVPYLPVDPKDLGREYEGDVIRINSQSGKGGIGYLMEQRFGFNLPKAMREDFGYKVKSVSDRQHKELQPEEIFQIFKEEYVDIDHPIALKECHFEQKNGIIAHVTLEKDGVEKVVSGSGNGRLDAVYAALGDVLPPGFVVEHYTEHAIGTGSSSKACAYIGLSDAYGTVLWGVGTDDDIITASLHALVSAINRAHRTEGKKA</sequence>
<comment type="cofactor">
    <cofactor evidence="10">
        <name>Mg(2+)</name>
        <dbReference type="ChEBI" id="CHEBI:18420"/>
    </cofactor>
</comment>
<feature type="binding site" evidence="10">
    <location>
        <position position="279"/>
    </location>
    <ligand>
        <name>Mg(2+)</name>
        <dbReference type="ChEBI" id="CHEBI:18420"/>
    </ligand>
</feature>
<dbReference type="Pfam" id="PF22615">
    <property type="entry name" value="IPMS_D2"/>
    <property type="match status" value="1"/>
</dbReference>
<evidence type="ECO:0000259" key="11">
    <source>
        <dbReference type="PROSITE" id="PS50991"/>
    </source>
</evidence>
<dbReference type="GO" id="GO:0003852">
    <property type="term" value="F:2-isopropylmalate synthase activity"/>
    <property type="evidence" value="ECO:0007669"/>
    <property type="project" value="UniProtKB-UniRule"/>
</dbReference>
<reference evidence="12" key="1">
    <citation type="submission" date="2020-10" db="EMBL/GenBank/DDBJ databases">
        <title>ChiBAC.</title>
        <authorList>
            <person name="Zenner C."/>
            <person name="Hitch T.C.A."/>
            <person name="Clavel T."/>
        </authorList>
    </citation>
    <scope>NUCLEOTIDE SEQUENCE</scope>
    <source>
        <strain evidence="12">DSM 107454</strain>
    </source>
</reference>
<keyword evidence="7 10" id="KW-0808">Transferase</keyword>
<dbReference type="InterPro" id="IPR013709">
    <property type="entry name" value="2-isopropylmalate_synth_dimer"/>
</dbReference>
<dbReference type="SUPFAM" id="SSF89000">
    <property type="entry name" value="post-HMGL domain-like"/>
    <property type="match status" value="1"/>
</dbReference>
<evidence type="ECO:0000256" key="1">
    <source>
        <dbReference type="ARBA" id="ARBA00000064"/>
    </source>
</evidence>
<dbReference type="AlphaFoldDB" id="A0A9D5R8T0"/>
<keyword evidence="5 10" id="KW-0432">Leucine biosynthesis</keyword>
<keyword evidence="10" id="KW-0460">Magnesium</keyword>
<dbReference type="CDD" id="cd07942">
    <property type="entry name" value="DRE_TIM_LeuA"/>
    <property type="match status" value="1"/>
</dbReference>
<comment type="catalytic activity">
    <reaction evidence="1 10">
        <text>3-methyl-2-oxobutanoate + acetyl-CoA + H2O = (2S)-2-isopropylmalate + CoA + H(+)</text>
        <dbReference type="Rhea" id="RHEA:21524"/>
        <dbReference type="ChEBI" id="CHEBI:1178"/>
        <dbReference type="ChEBI" id="CHEBI:11851"/>
        <dbReference type="ChEBI" id="CHEBI:15377"/>
        <dbReference type="ChEBI" id="CHEBI:15378"/>
        <dbReference type="ChEBI" id="CHEBI:57287"/>
        <dbReference type="ChEBI" id="CHEBI:57288"/>
        <dbReference type="EC" id="2.3.3.13"/>
    </reaction>
</comment>
<dbReference type="HAMAP" id="MF_00572">
    <property type="entry name" value="LeuA_type2"/>
    <property type="match status" value="1"/>
</dbReference>
<dbReference type="SMART" id="SM00917">
    <property type="entry name" value="LeuA_dimer"/>
    <property type="match status" value="1"/>
</dbReference>
<feature type="binding site" evidence="10">
    <location>
        <position position="245"/>
    </location>
    <ligand>
        <name>Mg(2+)</name>
        <dbReference type="ChEBI" id="CHEBI:18420"/>
    </ligand>
</feature>
<evidence type="ECO:0000256" key="8">
    <source>
        <dbReference type="ARBA" id="ARBA00022723"/>
    </source>
</evidence>
<evidence type="ECO:0000256" key="6">
    <source>
        <dbReference type="ARBA" id="ARBA00022605"/>
    </source>
</evidence>
<keyword evidence="13" id="KW-1185">Reference proteome</keyword>
<dbReference type="PROSITE" id="PS00815">
    <property type="entry name" value="AIPM_HOMOCIT_SYNTH_1"/>
    <property type="match status" value="1"/>
</dbReference>
<evidence type="ECO:0000313" key="13">
    <source>
        <dbReference type="Proteomes" id="UP000806542"/>
    </source>
</evidence>
<comment type="subcellular location">
    <subcellularLocation>
        <location evidence="10">Cytoplasm</location>
    </subcellularLocation>
</comment>
<comment type="subunit">
    <text evidence="10">Homodimer.</text>
</comment>
<dbReference type="EMBL" id="JADCKB010000007">
    <property type="protein sequence ID" value="MBE5039729.1"/>
    <property type="molecule type" value="Genomic_DNA"/>
</dbReference>
<dbReference type="InterPro" id="IPR005668">
    <property type="entry name" value="IPM_Synthase"/>
</dbReference>
<dbReference type="InterPro" id="IPR002034">
    <property type="entry name" value="AIPM/Hcit_synth_CS"/>
</dbReference>
<evidence type="ECO:0000256" key="4">
    <source>
        <dbReference type="ARBA" id="ARBA00012973"/>
    </source>
</evidence>
<dbReference type="SUPFAM" id="SSF51569">
    <property type="entry name" value="Aldolase"/>
    <property type="match status" value="1"/>
</dbReference>
<dbReference type="Gene3D" id="3.30.160.270">
    <property type="match status" value="1"/>
</dbReference>
<comment type="similarity">
    <text evidence="3 10">Belongs to the alpha-IPM synthase/homocitrate synthase family. LeuA type 2 subfamily.</text>
</comment>
<dbReference type="RefSeq" id="WP_226392294.1">
    <property type="nucleotide sequence ID" value="NZ_JADCKB010000007.1"/>
</dbReference>
<protein>
    <recommendedName>
        <fullName evidence="4 10">2-isopropylmalate synthase</fullName>
        <ecNumber evidence="4 10">2.3.3.13</ecNumber>
    </recommendedName>
    <alternativeName>
        <fullName evidence="10">Alpha-IPM synthase</fullName>
    </alternativeName>
    <alternativeName>
        <fullName evidence="10">Alpha-isopropylmalate synthase</fullName>
    </alternativeName>
</protein>
<feature type="domain" description="Pyruvate carboxyltransferase" evidence="11">
    <location>
        <begin position="31"/>
        <end position="304"/>
    </location>
</feature>
<dbReference type="NCBIfam" id="NF002991">
    <property type="entry name" value="PRK03739.1"/>
    <property type="match status" value="1"/>
</dbReference>
<accession>A0A9D5R8T0</accession>
<dbReference type="GO" id="GO:0003985">
    <property type="term" value="F:acetyl-CoA C-acetyltransferase activity"/>
    <property type="evidence" value="ECO:0007669"/>
    <property type="project" value="UniProtKB-UniRule"/>
</dbReference>
<comment type="function">
    <text evidence="10">Catalyzes the condensation of the acetyl group of acetyl-CoA with 3-methyl-2-oxobutanoate (2-ketoisovalerate) to form 3-carboxy-3-hydroxy-4-methylpentanoate (2-isopropylmalate).</text>
</comment>
<dbReference type="PROSITE" id="PS00816">
    <property type="entry name" value="AIPM_HOMOCIT_SYNTH_2"/>
    <property type="match status" value="1"/>
</dbReference>
<dbReference type="InterPro" id="IPR054692">
    <property type="entry name" value="LeuA-like_post-cat"/>
</dbReference>
<dbReference type="GO" id="GO:0009098">
    <property type="term" value="P:L-leucine biosynthetic process"/>
    <property type="evidence" value="ECO:0007669"/>
    <property type="project" value="UniProtKB-UniRule"/>
</dbReference>
<keyword evidence="10" id="KW-0963">Cytoplasm</keyword>
<evidence type="ECO:0000256" key="7">
    <source>
        <dbReference type="ARBA" id="ARBA00022679"/>
    </source>
</evidence>
<dbReference type="PROSITE" id="PS50991">
    <property type="entry name" value="PYR_CT"/>
    <property type="match status" value="1"/>
</dbReference>
<dbReference type="Pfam" id="PF00682">
    <property type="entry name" value="HMGL-like"/>
    <property type="match status" value="1"/>
</dbReference>
<comment type="caution">
    <text evidence="12">The sequence shown here is derived from an EMBL/GenBank/DDBJ whole genome shotgun (WGS) entry which is preliminary data.</text>
</comment>
<dbReference type="Proteomes" id="UP000806542">
    <property type="component" value="Unassembled WGS sequence"/>
</dbReference>
<evidence type="ECO:0000256" key="10">
    <source>
        <dbReference type="HAMAP-Rule" id="MF_00572"/>
    </source>
</evidence>
<dbReference type="PANTHER" id="PTHR46911:SF1">
    <property type="entry name" value="2-ISOPROPYLMALATE SYNTHASE"/>
    <property type="match status" value="1"/>
</dbReference>
<keyword evidence="9 10" id="KW-0100">Branched-chain amino acid biosynthesis</keyword>
<dbReference type="InterPro" id="IPR036230">
    <property type="entry name" value="LeuA_allosteric_dom_sf"/>
</dbReference>